<protein>
    <submittedName>
        <fullName evidence="5">Transcriptional regulator, AraC family</fullName>
    </submittedName>
</protein>
<dbReference type="GO" id="GO:0003700">
    <property type="term" value="F:DNA-binding transcription factor activity"/>
    <property type="evidence" value="ECO:0007669"/>
    <property type="project" value="InterPro"/>
</dbReference>
<dbReference type="SMART" id="SM00342">
    <property type="entry name" value="HTH_ARAC"/>
    <property type="match status" value="1"/>
</dbReference>
<evidence type="ECO:0000259" key="4">
    <source>
        <dbReference type="PROSITE" id="PS01124"/>
    </source>
</evidence>
<keyword evidence="2" id="KW-0238">DNA-binding</keyword>
<name>A0AAE3GD43_9PSEU</name>
<dbReference type="EMBL" id="JAMTCK010000006">
    <property type="protein sequence ID" value="MCP2166067.1"/>
    <property type="molecule type" value="Genomic_DNA"/>
</dbReference>
<keyword evidence="1" id="KW-0805">Transcription regulation</keyword>
<proteinExistence type="predicted"/>
<dbReference type="AlphaFoldDB" id="A0AAE3GD43"/>
<evidence type="ECO:0000313" key="5">
    <source>
        <dbReference type="EMBL" id="MCP2166067.1"/>
    </source>
</evidence>
<dbReference type="PANTHER" id="PTHR46796">
    <property type="entry name" value="HTH-TYPE TRANSCRIPTIONAL ACTIVATOR RHAS-RELATED"/>
    <property type="match status" value="1"/>
</dbReference>
<dbReference type="Gene3D" id="1.10.10.60">
    <property type="entry name" value="Homeodomain-like"/>
    <property type="match status" value="1"/>
</dbReference>
<dbReference type="PANTHER" id="PTHR46796:SF15">
    <property type="entry name" value="BLL1074 PROTEIN"/>
    <property type="match status" value="1"/>
</dbReference>
<evidence type="ECO:0000256" key="2">
    <source>
        <dbReference type="ARBA" id="ARBA00023125"/>
    </source>
</evidence>
<dbReference type="InterPro" id="IPR046532">
    <property type="entry name" value="DUF6597"/>
</dbReference>
<sequence length="270" mass="29393">MATLRRVIGSTRGILHPRLAGAKFQLSRHLPAPALAAFVAHYWMVRWDLRGGEPHQQRLLTHPVVQVVFGDGPPRVVGVVRGGFSRRLTDRGLAVGVRFRPGGFRPFLRAPVSTITDRTLDLAEVFPVDGAILQAAVLSAGADAAVARVLDEFLLLSPPEPDPVVDLVAEVVDLAARDQGIVRVDALAGRFDVSVRRLQRLFAEYVGVSPKWVIRRCRLHEAAERAARGDDVDWSGLAAELGYADQAHLVRDFTEAVGVPPGRYARDASA</sequence>
<dbReference type="InterPro" id="IPR050204">
    <property type="entry name" value="AraC_XylS_family_regulators"/>
</dbReference>
<keyword evidence="3" id="KW-0804">Transcription</keyword>
<reference evidence="5" key="1">
    <citation type="submission" date="2022-06" db="EMBL/GenBank/DDBJ databases">
        <title>Genomic Encyclopedia of Archaeal and Bacterial Type Strains, Phase II (KMG-II): from individual species to whole genera.</title>
        <authorList>
            <person name="Goeker M."/>
        </authorList>
    </citation>
    <scope>NUCLEOTIDE SEQUENCE</scope>
    <source>
        <strain evidence="5">DSM 43935</strain>
    </source>
</reference>
<comment type="caution">
    <text evidence="5">The sequence shown here is derived from an EMBL/GenBank/DDBJ whole genome shotgun (WGS) entry which is preliminary data.</text>
</comment>
<gene>
    <name evidence="5" type="ORF">LX83_002926</name>
</gene>
<organism evidence="5 6">
    <name type="scientific">Goodfellowiella coeruleoviolacea</name>
    <dbReference type="NCBI Taxonomy" id="334858"/>
    <lineage>
        <taxon>Bacteria</taxon>
        <taxon>Bacillati</taxon>
        <taxon>Actinomycetota</taxon>
        <taxon>Actinomycetes</taxon>
        <taxon>Pseudonocardiales</taxon>
        <taxon>Pseudonocardiaceae</taxon>
        <taxon>Goodfellowiella</taxon>
    </lineage>
</organism>
<evidence type="ECO:0000313" key="6">
    <source>
        <dbReference type="Proteomes" id="UP001206128"/>
    </source>
</evidence>
<dbReference type="Pfam" id="PF20240">
    <property type="entry name" value="DUF6597"/>
    <property type="match status" value="1"/>
</dbReference>
<dbReference type="GO" id="GO:0043565">
    <property type="term" value="F:sequence-specific DNA binding"/>
    <property type="evidence" value="ECO:0007669"/>
    <property type="project" value="InterPro"/>
</dbReference>
<evidence type="ECO:0000256" key="3">
    <source>
        <dbReference type="ARBA" id="ARBA00023163"/>
    </source>
</evidence>
<dbReference type="Pfam" id="PF12833">
    <property type="entry name" value="HTH_18"/>
    <property type="match status" value="1"/>
</dbReference>
<accession>A0AAE3GD43</accession>
<dbReference type="InterPro" id="IPR009057">
    <property type="entry name" value="Homeodomain-like_sf"/>
</dbReference>
<keyword evidence="6" id="KW-1185">Reference proteome</keyword>
<dbReference type="InterPro" id="IPR018060">
    <property type="entry name" value="HTH_AraC"/>
</dbReference>
<dbReference type="Proteomes" id="UP001206128">
    <property type="component" value="Unassembled WGS sequence"/>
</dbReference>
<dbReference type="SUPFAM" id="SSF46689">
    <property type="entry name" value="Homeodomain-like"/>
    <property type="match status" value="1"/>
</dbReference>
<feature type="domain" description="HTH araC/xylS-type" evidence="4">
    <location>
        <begin position="166"/>
        <end position="267"/>
    </location>
</feature>
<dbReference type="PROSITE" id="PS01124">
    <property type="entry name" value="HTH_ARAC_FAMILY_2"/>
    <property type="match status" value="1"/>
</dbReference>
<evidence type="ECO:0000256" key="1">
    <source>
        <dbReference type="ARBA" id="ARBA00023015"/>
    </source>
</evidence>